<dbReference type="InterPro" id="IPR001752">
    <property type="entry name" value="Kinesin_motor_dom"/>
</dbReference>
<dbReference type="InterPro" id="IPR027417">
    <property type="entry name" value="P-loop_NTPase"/>
</dbReference>
<dbReference type="InterPro" id="IPR036961">
    <property type="entry name" value="Kinesin_motor_dom_sf"/>
</dbReference>
<dbReference type="InterPro" id="IPR031852">
    <property type="entry name" value="Vik1/Cik1_MT-bd"/>
</dbReference>
<keyword evidence="3" id="KW-0175">Coiled coil</keyword>
<keyword evidence="2" id="KW-0067">ATP-binding</keyword>
<dbReference type="GO" id="GO:0003777">
    <property type="term" value="F:microtubule motor activity"/>
    <property type="evidence" value="ECO:0007669"/>
    <property type="project" value="InterPro"/>
</dbReference>
<dbReference type="FunFam" id="3.40.850.10:FF:000111">
    <property type="entry name" value="p-loop nucleoside triphosphate hydrolase superfamily protein with CH (Calponin Homology) domain"/>
    <property type="match status" value="1"/>
</dbReference>
<evidence type="ECO:0000256" key="2">
    <source>
        <dbReference type="PROSITE-ProRule" id="PRU00283"/>
    </source>
</evidence>
<gene>
    <name evidence="5" type="ORF">AMTR_s00056p00106770</name>
</gene>
<reference evidence="6" key="1">
    <citation type="journal article" date="2013" name="Science">
        <title>The Amborella genome and the evolution of flowering plants.</title>
        <authorList>
            <consortium name="Amborella Genome Project"/>
        </authorList>
    </citation>
    <scope>NUCLEOTIDE SEQUENCE [LARGE SCALE GENOMIC DNA]</scope>
</reference>
<dbReference type="EMBL" id="KI392510">
    <property type="protein sequence ID" value="ERN15129.1"/>
    <property type="molecule type" value="Genomic_DNA"/>
</dbReference>
<feature type="coiled-coil region" evidence="3">
    <location>
        <begin position="145"/>
        <end position="243"/>
    </location>
</feature>
<dbReference type="STRING" id="13333.U5CY95"/>
<dbReference type="SUPFAM" id="SSF52540">
    <property type="entry name" value="P-loop containing nucleoside triphosphate hydrolases"/>
    <property type="match status" value="1"/>
</dbReference>
<sequence>MKHRNGKVRASAGLVLLPSEPTSAWLHHVGQKFHEVFQLNQSHSDLSSARSLGMMNLNSLDNAPTQSLLSLVSAILGEKQNGEIPPRVEILLRKVMQEIERRLSTQGEHIKKLKNSLREVLSREERLVSRASVLETLASGSNEEIQIVTDQLQKIKAEKVKIEEERKLGEKDLLRLMKEKDGVESAISTLKQELKATRKKYEEQCTQLETQGREAQVKLQERLKEVEEQLTESRKRVEELEAFSESKIQRWNKKEISYEKFLACQLQALQEMKLSSKSAKQEILIAKKSWREEFINLGGKLKGLASAAEKYHVVLEENRKLYNEVQDLKGNIRVYCRVRPFLPGQVEKQTTVEYIGENGELLIVNRSKQGRDGQRMFKFNKVFGPTATQEEIFLDTRPLVRSVLDGYNVCIFAYGQTGSGKTFTMFYVLTKSPPKSSLLSYQTGPDMSSEEHWGVNYRALNDLFHISRSRKDTYGYEVGAQMVEIYNEQVRDLLINDGSQKRYPSAGHSF</sequence>
<dbReference type="GO" id="GO:0007018">
    <property type="term" value="P:microtubule-based movement"/>
    <property type="evidence" value="ECO:0007669"/>
    <property type="project" value="InterPro"/>
</dbReference>
<dbReference type="OMA" id="YNEIHEL"/>
<evidence type="ECO:0000259" key="4">
    <source>
        <dbReference type="PROSITE" id="PS50067"/>
    </source>
</evidence>
<organism evidence="5 6">
    <name type="scientific">Amborella trichopoda</name>
    <dbReference type="NCBI Taxonomy" id="13333"/>
    <lineage>
        <taxon>Eukaryota</taxon>
        <taxon>Viridiplantae</taxon>
        <taxon>Streptophyta</taxon>
        <taxon>Embryophyta</taxon>
        <taxon>Tracheophyta</taxon>
        <taxon>Spermatophyta</taxon>
        <taxon>Magnoliopsida</taxon>
        <taxon>Amborellales</taxon>
        <taxon>Amborellaceae</taxon>
        <taxon>Amborella</taxon>
    </lineage>
</organism>
<dbReference type="Gramene" id="ERN15129">
    <property type="protein sequence ID" value="ERN15129"/>
    <property type="gene ID" value="AMTR_s00056p00106770"/>
</dbReference>
<keyword evidence="2" id="KW-0547">Nucleotide-binding</keyword>
<comment type="similarity">
    <text evidence="2">Belongs to the TRAFAC class myosin-kinesin ATPase superfamily. Kinesin family.</text>
</comment>
<dbReference type="eggNOG" id="KOG0239">
    <property type="taxonomic scope" value="Eukaryota"/>
</dbReference>
<dbReference type="Gene3D" id="1.20.5.170">
    <property type="match status" value="1"/>
</dbReference>
<evidence type="ECO:0000313" key="5">
    <source>
        <dbReference type="EMBL" id="ERN15129.1"/>
    </source>
</evidence>
<dbReference type="PANTHER" id="PTHR47972:SF14">
    <property type="entry name" value="KINESIN-LIKE PROTEIN KIN-14J"/>
    <property type="match status" value="1"/>
</dbReference>
<accession>U5CY95</accession>
<evidence type="ECO:0000313" key="6">
    <source>
        <dbReference type="Proteomes" id="UP000017836"/>
    </source>
</evidence>
<dbReference type="Proteomes" id="UP000017836">
    <property type="component" value="Unassembled WGS sequence"/>
</dbReference>
<feature type="binding site" evidence="2">
    <location>
        <begin position="415"/>
        <end position="422"/>
    </location>
    <ligand>
        <name>ATP</name>
        <dbReference type="ChEBI" id="CHEBI:30616"/>
    </ligand>
</feature>
<protein>
    <recommendedName>
        <fullName evidence="4">Kinesin motor domain-containing protein</fullName>
    </recommendedName>
</protein>
<evidence type="ECO:0000256" key="3">
    <source>
        <dbReference type="SAM" id="Coils"/>
    </source>
</evidence>
<keyword evidence="1 2" id="KW-0505">Motor protein</keyword>
<dbReference type="HOGENOM" id="CLU_001485_1_3_1"/>
<dbReference type="AlphaFoldDB" id="U5CY95"/>
<dbReference type="Gene3D" id="3.40.850.10">
    <property type="entry name" value="Kinesin motor domain"/>
    <property type="match status" value="1"/>
</dbReference>
<dbReference type="PROSITE" id="PS50067">
    <property type="entry name" value="KINESIN_MOTOR_2"/>
    <property type="match status" value="1"/>
</dbReference>
<dbReference type="GO" id="GO:0008017">
    <property type="term" value="F:microtubule binding"/>
    <property type="evidence" value="ECO:0007669"/>
    <property type="project" value="InterPro"/>
</dbReference>
<feature type="domain" description="Kinesin motor" evidence="4">
    <location>
        <begin position="331"/>
        <end position="510"/>
    </location>
</feature>
<dbReference type="PANTHER" id="PTHR47972">
    <property type="entry name" value="KINESIN-LIKE PROTEIN KLP-3"/>
    <property type="match status" value="1"/>
</dbReference>
<dbReference type="GO" id="GO:0005524">
    <property type="term" value="F:ATP binding"/>
    <property type="evidence" value="ECO:0007669"/>
    <property type="project" value="UniProtKB-UniRule"/>
</dbReference>
<dbReference type="InterPro" id="IPR027640">
    <property type="entry name" value="Kinesin-like_fam"/>
</dbReference>
<keyword evidence="6" id="KW-1185">Reference proteome</keyword>
<name>U5CY95_AMBTC</name>
<dbReference type="Pfam" id="PF16796">
    <property type="entry name" value="Microtub_bd"/>
    <property type="match status" value="1"/>
</dbReference>
<dbReference type="SMART" id="SM00129">
    <property type="entry name" value="KISc"/>
    <property type="match status" value="1"/>
</dbReference>
<proteinExistence type="inferred from homology"/>
<evidence type="ECO:0000256" key="1">
    <source>
        <dbReference type="ARBA" id="ARBA00023175"/>
    </source>
</evidence>